<dbReference type="Proteomes" id="UP000079169">
    <property type="component" value="Unplaced"/>
</dbReference>
<gene>
    <name evidence="2" type="primary">LOC113468612</name>
</gene>
<name>A0A3Q0IZ11_DIACI</name>
<organism evidence="1 2">
    <name type="scientific">Diaphorina citri</name>
    <name type="common">Asian citrus psyllid</name>
    <dbReference type="NCBI Taxonomy" id="121845"/>
    <lineage>
        <taxon>Eukaryota</taxon>
        <taxon>Metazoa</taxon>
        <taxon>Ecdysozoa</taxon>
        <taxon>Arthropoda</taxon>
        <taxon>Hexapoda</taxon>
        <taxon>Insecta</taxon>
        <taxon>Pterygota</taxon>
        <taxon>Neoptera</taxon>
        <taxon>Paraneoptera</taxon>
        <taxon>Hemiptera</taxon>
        <taxon>Sternorrhyncha</taxon>
        <taxon>Psylloidea</taxon>
        <taxon>Psyllidae</taxon>
        <taxon>Diaphorininae</taxon>
        <taxon>Diaphorina</taxon>
    </lineage>
</organism>
<dbReference type="STRING" id="121845.A0A3Q0IZ11"/>
<dbReference type="AlphaFoldDB" id="A0A3Q0IZ11"/>
<evidence type="ECO:0000313" key="1">
    <source>
        <dbReference type="Proteomes" id="UP000079169"/>
    </source>
</evidence>
<protein>
    <submittedName>
        <fullName evidence="2">Uncharacterized protein LOC113468612</fullName>
    </submittedName>
</protein>
<dbReference type="PaxDb" id="121845-A0A3Q0IZ11"/>
<evidence type="ECO:0000313" key="2">
    <source>
        <dbReference type="RefSeq" id="XP_026681481.1"/>
    </source>
</evidence>
<dbReference type="KEGG" id="dci:113468612"/>
<keyword evidence="1" id="KW-1185">Reference proteome</keyword>
<sequence>MGLLTKLQKSYQTEVSFLDDSYSKLNNLTPVSIMEQIEPTKALYTSILERAPLIEHVNIDGARFIQEAKVSIPPTAETLSLSYVSLLPILCLRSVISLIFV</sequence>
<reference evidence="2" key="1">
    <citation type="submission" date="2025-08" db="UniProtKB">
        <authorList>
            <consortium name="RefSeq"/>
        </authorList>
    </citation>
    <scope>IDENTIFICATION</scope>
</reference>
<proteinExistence type="predicted"/>
<accession>A0A3Q0IZ11</accession>
<dbReference type="GeneID" id="113468612"/>
<dbReference type="RefSeq" id="XP_026681481.1">
    <property type="nucleotide sequence ID" value="XM_026825680.1"/>
</dbReference>